<dbReference type="Pfam" id="PF06580">
    <property type="entry name" value="His_kinase"/>
    <property type="match status" value="1"/>
</dbReference>
<feature type="transmembrane region" description="Helical" evidence="1">
    <location>
        <begin position="205"/>
        <end position="225"/>
    </location>
</feature>
<feature type="transmembrane region" description="Helical" evidence="1">
    <location>
        <begin position="300"/>
        <end position="318"/>
    </location>
</feature>
<feature type="transmembrane region" description="Helical" evidence="1">
    <location>
        <begin position="270"/>
        <end position="288"/>
    </location>
</feature>
<keyword evidence="1" id="KW-0472">Membrane</keyword>
<feature type="domain" description="7TM-DISM receptor extracellular" evidence="4">
    <location>
        <begin position="206"/>
        <end position="404"/>
    </location>
</feature>
<dbReference type="Pfam" id="PF07695">
    <property type="entry name" value="7TMR-DISM_7TM"/>
    <property type="match status" value="1"/>
</dbReference>
<evidence type="ECO:0000313" key="5">
    <source>
        <dbReference type="EMBL" id="PPK83555.1"/>
    </source>
</evidence>
<feature type="domain" description="Histidine kinase/HSP90-like ATPase" evidence="2">
    <location>
        <begin position="520"/>
        <end position="621"/>
    </location>
</feature>
<name>A0A2S6HZG4_9FIRM</name>
<evidence type="ECO:0000256" key="1">
    <source>
        <dbReference type="SAM" id="Phobius"/>
    </source>
</evidence>
<feature type="transmembrane region" description="Helical" evidence="1">
    <location>
        <begin position="354"/>
        <end position="375"/>
    </location>
</feature>
<evidence type="ECO:0000313" key="6">
    <source>
        <dbReference type="Proteomes" id="UP000237749"/>
    </source>
</evidence>
<feature type="domain" description="Signal transduction histidine kinase internal region" evidence="3">
    <location>
        <begin position="420"/>
        <end position="499"/>
    </location>
</feature>
<sequence length="622" mass="70593">MKEKYKKNRKALLFLILSVCLISGLVSIRNQYISYPIADGFLNLSKENLEEKAVQLNGVWKFYEGTLDGTGSQTADSLEVPGSWRGKVINGKKLGKHGIGVYELRVKVPSPGDYCMKLNYVSSAYQLYINDKKIVENGTIGADKATEIPSWNPQFVYFHADQNDLVIKIKVSNFHCNNGGIVLPVYIGKQVPLFRFHLFNLMKNIGFIGILAGMACYLYVFNWCLNKKAQSICLWIFCISVLVVASIIDGESLVSIFPFLTIDTVLKAEYVSFMVQITSIQFFLWSMYPELGKTHPFRFLKMLDLIYTAILICLPAMPVLYDDIVFIPILFVNALCYFLKIAKAFKLKKANAGPVFLGYCVYIVSCVLQIVDIQHNIDVKFLNDFNFYYFGVLFFLLSQGYVLAVNVEDTFRQSELAHEMEIASLQAQISPHFLFNILHNIYCLMDTNVNMAKNMLMCLSDFLRVKYRFDYRTYTLYQLKEELDLVNAYVELENVRMNGALKLEIDAPDELLSNDILPLTIQPLVENSIKHGYKSGELNILIRVMAAGDRLVISVEDDGRGISPETLETIDKSNIPKSSTSKNGVGISNINYRLNICFQSRLFIESLGLKGTKISFEIPKRG</sequence>
<evidence type="ECO:0000259" key="4">
    <source>
        <dbReference type="Pfam" id="PF07695"/>
    </source>
</evidence>
<dbReference type="InterPro" id="IPR008979">
    <property type="entry name" value="Galactose-bd-like_sf"/>
</dbReference>
<evidence type="ECO:0000259" key="2">
    <source>
        <dbReference type="Pfam" id="PF02518"/>
    </source>
</evidence>
<keyword evidence="1" id="KW-1133">Transmembrane helix</keyword>
<proteinExistence type="predicted"/>
<accession>A0A2S6HZG4</accession>
<dbReference type="Proteomes" id="UP000237749">
    <property type="component" value="Unassembled WGS sequence"/>
</dbReference>
<dbReference type="SUPFAM" id="SSF55874">
    <property type="entry name" value="ATPase domain of HSP90 chaperone/DNA topoisomerase II/histidine kinase"/>
    <property type="match status" value="1"/>
</dbReference>
<comment type="caution">
    <text evidence="5">The sequence shown here is derived from an EMBL/GenBank/DDBJ whole genome shotgun (WGS) entry which is preliminary data.</text>
</comment>
<feature type="transmembrane region" description="Helical" evidence="1">
    <location>
        <begin position="232"/>
        <end position="250"/>
    </location>
</feature>
<gene>
    <name evidence="5" type="ORF">BXY41_101619</name>
</gene>
<dbReference type="GO" id="GO:0000155">
    <property type="term" value="F:phosphorelay sensor kinase activity"/>
    <property type="evidence" value="ECO:0007669"/>
    <property type="project" value="InterPro"/>
</dbReference>
<dbReference type="RefSeq" id="WP_170072172.1">
    <property type="nucleotide sequence ID" value="NZ_PTJA01000001.1"/>
</dbReference>
<dbReference type="InterPro" id="IPR050640">
    <property type="entry name" value="Bact_2-comp_sensor_kinase"/>
</dbReference>
<organism evidence="5 6">
    <name type="scientific">Lacrimispora xylanisolvens</name>
    <dbReference type="NCBI Taxonomy" id="384636"/>
    <lineage>
        <taxon>Bacteria</taxon>
        <taxon>Bacillati</taxon>
        <taxon>Bacillota</taxon>
        <taxon>Clostridia</taxon>
        <taxon>Lachnospirales</taxon>
        <taxon>Lachnospiraceae</taxon>
        <taxon>Lacrimispora</taxon>
    </lineage>
</organism>
<dbReference type="Pfam" id="PF02518">
    <property type="entry name" value="HATPase_c"/>
    <property type="match status" value="1"/>
</dbReference>
<reference evidence="5 6" key="1">
    <citation type="submission" date="2018-02" db="EMBL/GenBank/DDBJ databases">
        <title>Genomic Encyclopedia of Archaeal and Bacterial Type Strains, Phase II (KMG-II): from individual species to whole genera.</title>
        <authorList>
            <person name="Goeker M."/>
        </authorList>
    </citation>
    <scope>NUCLEOTIDE SEQUENCE [LARGE SCALE GENOMIC DNA]</scope>
    <source>
        <strain evidence="5 6">DSM 3808</strain>
    </source>
</reference>
<dbReference type="GO" id="GO:0016020">
    <property type="term" value="C:membrane"/>
    <property type="evidence" value="ECO:0007669"/>
    <property type="project" value="InterPro"/>
</dbReference>
<dbReference type="Gene3D" id="2.60.120.260">
    <property type="entry name" value="Galactose-binding domain-like"/>
    <property type="match status" value="1"/>
</dbReference>
<dbReference type="SUPFAM" id="SSF49785">
    <property type="entry name" value="Galactose-binding domain-like"/>
    <property type="match status" value="1"/>
</dbReference>
<dbReference type="InterPro" id="IPR010559">
    <property type="entry name" value="Sig_transdc_His_kin_internal"/>
</dbReference>
<keyword evidence="1" id="KW-0812">Transmembrane</keyword>
<dbReference type="AlphaFoldDB" id="A0A2S6HZG4"/>
<protein>
    <submittedName>
        <fullName evidence="5">7TM protein involved in diverse intracellular signaling</fullName>
    </submittedName>
</protein>
<dbReference type="InterPro" id="IPR003594">
    <property type="entry name" value="HATPase_dom"/>
</dbReference>
<dbReference type="Gene3D" id="3.30.565.10">
    <property type="entry name" value="Histidine kinase-like ATPase, C-terminal domain"/>
    <property type="match status" value="1"/>
</dbReference>
<dbReference type="PANTHER" id="PTHR34220:SF7">
    <property type="entry name" value="SENSOR HISTIDINE KINASE YPDA"/>
    <property type="match status" value="1"/>
</dbReference>
<evidence type="ECO:0000259" key="3">
    <source>
        <dbReference type="Pfam" id="PF06580"/>
    </source>
</evidence>
<dbReference type="InterPro" id="IPR036890">
    <property type="entry name" value="HATPase_C_sf"/>
</dbReference>
<dbReference type="PANTHER" id="PTHR34220">
    <property type="entry name" value="SENSOR HISTIDINE KINASE YPDA"/>
    <property type="match status" value="1"/>
</dbReference>
<dbReference type="EMBL" id="PTJA01000001">
    <property type="protein sequence ID" value="PPK83555.1"/>
    <property type="molecule type" value="Genomic_DNA"/>
</dbReference>
<keyword evidence="6" id="KW-1185">Reference proteome</keyword>
<dbReference type="InterPro" id="IPR011623">
    <property type="entry name" value="7TMR_DISM_rcpt_extracell_dom1"/>
</dbReference>
<feature type="transmembrane region" description="Helical" evidence="1">
    <location>
        <begin position="387"/>
        <end position="407"/>
    </location>
</feature>
<feature type="transmembrane region" description="Helical" evidence="1">
    <location>
        <begin position="324"/>
        <end position="342"/>
    </location>
</feature>